<accession>A0ABW5VG87</accession>
<proteinExistence type="inferred from homology"/>
<reference evidence="16" key="1">
    <citation type="journal article" date="2019" name="Int. J. Syst. Evol. Microbiol.">
        <title>The Global Catalogue of Microorganisms (GCM) 10K type strain sequencing project: providing services to taxonomists for standard genome sequencing and annotation.</title>
        <authorList>
            <consortium name="The Broad Institute Genomics Platform"/>
            <consortium name="The Broad Institute Genome Sequencing Center for Infectious Disease"/>
            <person name="Wu L."/>
            <person name="Ma J."/>
        </authorList>
    </citation>
    <scope>NUCLEOTIDE SEQUENCE [LARGE SCALE GENOMIC DNA]</scope>
    <source>
        <strain evidence="16">KCTC 52924</strain>
    </source>
</reference>
<dbReference type="Pfam" id="PF16124">
    <property type="entry name" value="RecQ_Zn_bind"/>
    <property type="match status" value="1"/>
</dbReference>
<dbReference type="InterPro" id="IPR032284">
    <property type="entry name" value="RecQ_Zn-bd"/>
</dbReference>
<evidence type="ECO:0000256" key="2">
    <source>
        <dbReference type="ARBA" id="ARBA00022723"/>
    </source>
</evidence>
<dbReference type="Pfam" id="PF00271">
    <property type="entry name" value="Helicase_C"/>
    <property type="match status" value="1"/>
</dbReference>
<name>A0ABW5VG87_9FLAO</name>
<evidence type="ECO:0000259" key="14">
    <source>
        <dbReference type="PROSITE" id="PS51194"/>
    </source>
</evidence>
<evidence type="ECO:0000256" key="6">
    <source>
        <dbReference type="ARBA" id="ARBA00022840"/>
    </source>
</evidence>
<evidence type="ECO:0000256" key="7">
    <source>
        <dbReference type="ARBA" id="ARBA00023125"/>
    </source>
</evidence>
<protein>
    <recommendedName>
        <fullName evidence="11">ATP-dependent DNA helicase RecQ</fullName>
        <ecNumber evidence="10">5.6.2.4</ecNumber>
    </recommendedName>
    <alternativeName>
        <fullName evidence="12">DNA 3'-5' helicase RecQ</fullName>
    </alternativeName>
</protein>
<comment type="caution">
    <text evidence="15">The sequence shown here is derived from an EMBL/GenBank/DDBJ whole genome shotgun (WGS) entry which is preliminary data.</text>
</comment>
<dbReference type="GO" id="GO:0004386">
    <property type="term" value="F:helicase activity"/>
    <property type="evidence" value="ECO:0007669"/>
    <property type="project" value="UniProtKB-KW"/>
</dbReference>
<gene>
    <name evidence="15" type="ORF">ACFS1K_09575</name>
</gene>
<dbReference type="SUPFAM" id="SSF52540">
    <property type="entry name" value="P-loop containing nucleoside triphosphate hydrolases"/>
    <property type="match status" value="1"/>
</dbReference>
<dbReference type="InterPro" id="IPR001650">
    <property type="entry name" value="Helicase_C-like"/>
</dbReference>
<keyword evidence="7" id="KW-0238">DNA-binding</keyword>
<dbReference type="InterPro" id="IPR036388">
    <property type="entry name" value="WH-like_DNA-bd_sf"/>
</dbReference>
<evidence type="ECO:0000256" key="1">
    <source>
        <dbReference type="ARBA" id="ARBA00005446"/>
    </source>
</evidence>
<dbReference type="RefSeq" id="WP_251805965.1">
    <property type="nucleotide sequence ID" value="NZ_CP166679.1"/>
</dbReference>
<keyword evidence="6" id="KW-0067">ATP-binding</keyword>
<evidence type="ECO:0000313" key="15">
    <source>
        <dbReference type="EMBL" id="MFD2790011.1"/>
    </source>
</evidence>
<comment type="similarity">
    <text evidence="1">Belongs to the helicase family. RecQ subfamily.</text>
</comment>
<dbReference type="PROSITE" id="PS51194">
    <property type="entry name" value="HELICASE_CTER"/>
    <property type="match status" value="1"/>
</dbReference>
<evidence type="ECO:0000313" key="16">
    <source>
        <dbReference type="Proteomes" id="UP001597532"/>
    </source>
</evidence>
<evidence type="ECO:0000256" key="4">
    <source>
        <dbReference type="ARBA" id="ARBA00022801"/>
    </source>
</evidence>
<feature type="domain" description="Helicase C-terminal" evidence="14">
    <location>
        <begin position="218"/>
        <end position="364"/>
    </location>
</feature>
<dbReference type="NCBIfam" id="TIGR00614">
    <property type="entry name" value="recQ_fam"/>
    <property type="match status" value="1"/>
</dbReference>
<dbReference type="PANTHER" id="PTHR13710">
    <property type="entry name" value="DNA HELICASE RECQ FAMILY MEMBER"/>
    <property type="match status" value="1"/>
</dbReference>
<dbReference type="SMART" id="SM00490">
    <property type="entry name" value="HELICc"/>
    <property type="match status" value="1"/>
</dbReference>
<keyword evidence="3" id="KW-0547">Nucleotide-binding</keyword>
<keyword evidence="16" id="KW-1185">Reference proteome</keyword>
<evidence type="ECO:0000256" key="8">
    <source>
        <dbReference type="ARBA" id="ARBA00023235"/>
    </source>
</evidence>
<evidence type="ECO:0000256" key="12">
    <source>
        <dbReference type="ARBA" id="ARBA00044550"/>
    </source>
</evidence>
<dbReference type="CDD" id="cd17920">
    <property type="entry name" value="DEXHc_RecQ"/>
    <property type="match status" value="1"/>
</dbReference>
<dbReference type="InterPro" id="IPR011545">
    <property type="entry name" value="DEAD/DEAH_box_helicase_dom"/>
</dbReference>
<evidence type="ECO:0000256" key="9">
    <source>
        <dbReference type="ARBA" id="ARBA00034617"/>
    </source>
</evidence>
<dbReference type="Pfam" id="PF00270">
    <property type="entry name" value="DEAD"/>
    <property type="match status" value="1"/>
</dbReference>
<organism evidence="15 16">
    <name type="scientific">Arenibacter antarcticus</name>
    <dbReference type="NCBI Taxonomy" id="2040469"/>
    <lineage>
        <taxon>Bacteria</taxon>
        <taxon>Pseudomonadati</taxon>
        <taxon>Bacteroidota</taxon>
        <taxon>Flavobacteriia</taxon>
        <taxon>Flavobacteriales</taxon>
        <taxon>Flavobacteriaceae</taxon>
        <taxon>Arenibacter</taxon>
    </lineage>
</organism>
<dbReference type="PANTHER" id="PTHR13710:SF105">
    <property type="entry name" value="ATP-DEPENDENT DNA HELICASE Q1"/>
    <property type="match status" value="1"/>
</dbReference>
<dbReference type="InterPro" id="IPR027417">
    <property type="entry name" value="P-loop_NTPase"/>
</dbReference>
<dbReference type="EMBL" id="JBHUOK010000030">
    <property type="protein sequence ID" value="MFD2790011.1"/>
    <property type="molecule type" value="Genomic_DNA"/>
</dbReference>
<comment type="catalytic activity">
    <reaction evidence="9">
        <text>Couples ATP hydrolysis with the unwinding of duplex DNA by translocating in the 3'-5' direction.</text>
        <dbReference type="EC" id="5.6.2.4"/>
    </reaction>
</comment>
<evidence type="ECO:0000256" key="3">
    <source>
        <dbReference type="ARBA" id="ARBA00022741"/>
    </source>
</evidence>
<dbReference type="InterPro" id="IPR004589">
    <property type="entry name" value="DNA_helicase_ATP-dep_RecQ"/>
</dbReference>
<dbReference type="Proteomes" id="UP001597532">
    <property type="component" value="Unassembled WGS sequence"/>
</dbReference>
<feature type="domain" description="Helicase ATP-binding" evidence="13">
    <location>
        <begin position="26"/>
        <end position="194"/>
    </location>
</feature>
<dbReference type="InterPro" id="IPR014001">
    <property type="entry name" value="Helicase_ATP-bd"/>
</dbReference>
<evidence type="ECO:0000259" key="13">
    <source>
        <dbReference type="PROSITE" id="PS51192"/>
    </source>
</evidence>
<evidence type="ECO:0000256" key="11">
    <source>
        <dbReference type="ARBA" id="ARBA00044535"/>
    </source>
</evidence>
<keyword evidence="2" id="KW-0479">Metal-binding</keyword>
<dbReference type="SMART" id="SM00487">
    <property type="entry name" value="DEXDc"/>
    <property type="match status" value="1"/>
</dbReference>
<keyword evidence="8" id="KW-0413">Isomerase</keyword>
<evidence type="ECO:0000256" key="5">
    <source>
        <dbReference type="ARBA" id="ARBA00022806"/>
    </source>
</evidence>
<dbReference type="PROSITE" id="PS51192">
    <property type="entry name" value="HELICASE_ATP_BIND_1"/>
    <property type="match status" value="1"/>
</dbReference>
<dbReference type="Gene3D" id="1.10.10.10">
    <property type="entry name" value="Winged helix-like DNA-binding domain superfamily/Winged helix DNA-binding domain"/>
    <property type="match status" value="1"/>
</dbReference>
<keyword evidence="4" id="KW-0378">Hydrolase</keyword>
<dbReference type="EC" id="5.6.2.4" evidence="10"/>
<keyword evidence="5 15" id="KW-0347">Helicase</keyword>
<dbReference type="Gene3D" id="3.40.50.300">
    <property type="entry name" value="P-loop containing nucleotide triphosphate hydrolases"/>
    <property type="match status" value="2"/>
</dbReference>
<evidence type="ECO:0000256" key="10">
    <source>
        <dbReference type="ARBA" id="ARBA00034808"/>
    </source>
</evidence>
<sequence>MKLHPQEILQQYWGFQDFKNSQEEIIHAVLRGQDVMALLPTGGGKSLCYQIPALAQDGICIVVSPLIALIKNQVDTLKSLGIKAIALTGGISFEEVNQLLDNCLFGNYKFLYLSPERLQQDLIRDRIQQMNVNLIAIDEAHCISQWGNDFRPAYLECSLLREMAPNAPVIALTATATDLVVQDICDNLNLQDPLKVKDSFARNNIAFSVFWEEDKNYRLKELCRECKSSVIVYVRSRRMTVEITKFLTHQGHTATFFHGGISKKEKEDRLNNWLGNKVKIMVATNAFGMGIDKADVGLVIHHQIPDSMENYFQEAGRAGRNGEPARAAMIVNQNDETQVRNQFLGALPNVDFIKLLYNKLNNYFQIPFGEGSSETFQLPFNSFCDTYKLNGNLTYNGLRMLDQNSVISLTESFSQKTSIQFITSKSTIFNYLDKQQVLAPIIQTILRTYGGVFDFETKINTLLIAKKVNKTEKEVIRTLEKLEKDEIIVYNAQHSDLEITFLVPREDERTINIFAKKIKQIIAVKTDNVSQILAYVKNRSVCRNTQILAYFGEKTTADCGKCDVCIQKNPVDHDIITLIQHEIFRLLNSTNYSSRDLIRLLTYKESSVILALQGLLEDGKISVNTTNQYTINR</sequence>